<dbReference type="EMBL" id="GGEC01032013">
    <property type="protein sequence ID" value="MBX12497.1"/>
    <property type="molecule type" value="Transcribed_RNA"/>
</dbReference>
<evidence type="ECO:0000313" key="1">
    <source>
        <dbReference type="EMBL" id="MBX12497.1"/>
    </source>
</evidence>
<accession>A0A2P2L3F2</accession>
<name>A0A2P2L3F2_RHIMU</name>
<sequence length="80" mass="8788">MEDCPPEATLCHLVAKDYLSLPSQSVRLRLTLESKELQSYEPTAACSSALSCVSTSFFCNLCPHICNFLGISSLIKHKPL</sequence>
<protein>
    <submittedName>
        <fullName evidence="1">Uncharacterized protein MANES_S079200</fullName>
    </submittedName>
</protein>
<dbReference type="AlphaFoldDB" id="A0A2P2L3F2"/>
<reference evidence="1" key="1">
    <citation type="submission" date="2018-02" db="EMBL/GenBank/DDBJ databases">
        <title>Rhizophora mucronata_Transcriptome.</title>
        <authorList>
            <person name="Meera S.P."/>
            <person name="Sreeshan A."/>
            <person name="Augustine A."/>
        </authorList>
    </citation>
    <scope>NUCLEOTIDE SEQUENCE</scope>
    <source>
        <tissue evidence="1">Leaf</tissue>
    </source>
</reference>
<organism evidence="1">
    <name type="scientific">Rhizophora mucronata</name>
    <name type="common">Asiatic mangrove</name>
    <dbReference type="NCBI Taxonomy" id="61149"/>
    <lineage>
        <taxon>Eukaryota</taxon>
        <taxon>Viridiplantae</taxon>
        <taxon>Streptophyta</taxon>
        <taxon>Embryophyta</taxon>
        <taxon>Tracheophyta</taxon>
        <taxon>Spermatophyta</taxon>
        <taxon>Magnoliopsida</taxon>
        <taxon>eudicotyledons</taxon>
        <taxon>Gunneridae</taxon>
        <taxon>Pentapetalae</taxon>
        <taxon>rosids</taxon>
        <taxon>fabids</taxon>
        <taxon>Malpighiales</taxon>
        <taxon>Rhizophoraceae</taxon>
        <taxon>Rhizophora</taxon>
    </lineage>
</organism>
<proteinExistence type="predicted"/>